<dbReference type="Proteomes" id="UP001059672">
    <property type="component" value="Chromosome"/>
</dbReference>
<reference evidence="3" key="1">
    <citation type="submission" date="2021-04" db="EMBL/GenBank/DDBJ databases">
        <title>Oceanospirillales bacteria with DddD are important DMSP degraders in coastal seawater.</title>
        <authorList>
            <person name="Liu J."/>
        </authorList>
    </citation>
    <scope>NUCLEOTIDE SEQUENCE</scope>
    <source>
        <strain evidence="3">D13-4</strain>
    </source>
</reference>
<dbReference type="Gene3D" id="3.40.50.300">
    <property type="entry name" value="P-loop containing nucleotide triphosphate hydrolases"/>
    <property type="match status" value="1"/>
</dbReference>
<evidence type="ECO:0000313" key="3">
    <source>
        <dbReference type="EMBL" id="UTW09164.1"/>
    </source>
</evidence>
<accession>A0ABY5HB02</accession>
<gene>
    <name evidence="3" type="ORF">KDW96_07610</name>
</gene>
<feature type="domain" description="Zona occludens toxin N-terminal" evidence="2">
    <location>
        <begin position="1"/>
        <end position="182"/>
    </location>
</feature>
<feature type="compositionally biased region" description="Low complexity" evidence="1">
    <location>
        <begin position="356"/>
        <end position="374"/>
    </location>
</feature>
<evidence type="ECO:0000313" key="4">
    <source>
        <dbReference type="Proteomes" id="UP001059672"/>
    </source>
</evidence>
<proteinExistence type="predicted"/>
<dbReference type="RefSeq" id="WP_255839838.1">
    <property type="nucleotide sequence ID" value="NZ_CP073346.1"/>
</dbReference>
<protein>
    <submittedName>
        <fullName evidence="3">Zonular occludens toxin</fullName>
    </submittedName>
</protein>
<feature type="region of interest" description="Disordered" evidence="1">
    <location>
        <begin position="352"/>
        <end position="385"/>
    </location>
</feature>
<evidence type="ECO:0000256" key="1">
    <source>
        <dbReference type="SAM" id="MobiDB-lite"/>
    </source>
</evidence>
<sequence>MLYIRTGLQGHGKTLNTIKEVDQSAKAQDRPVYYHNVTDLDPSKLQASWFEFDDPLKWYELPENSIIVVDEAQGDKERPMFGVRDPRKEVPLHVSRFETMRKGGYEMHLITQDPRFIDVHARRLCNKHIHYWRIFGSSKVSRYELERVYNEVEKINQLKDASRTIISLDKRYFGVYTSAQAGHHFKFKPSKKAVGFAALVLVAGYFIFRAYDLVRGDTDSPADAPQEQSQPIGEQVGNIARSLIPGITPGAPTTAINPADYTALRVPRIANLPASAPIYDELTKPQAFPRLYCMSSTDPNTYAREFSRMASAVVNGKPTVCQCYTQQGNRVQTDFAFCAQVVENGYFDPSIPDRGQQAYAQQQQAQQPLNQPPQDFAPSEPRPTVTVVPYEKGQFLW</sequence>
<dbReference type="InterPro" id="IPR008900">
    <property type="entry name" value="Zot_N"/>
</dbReference>
<organism evidence="3 4">
    <name type="scientific">Pseudomonas benzenivorans</name>
    <dbReference type="NCBI Taxonomy" id="556533"/>
    <lineage>
        <taxon>Bacteria</taxon>
        <taxon>Pseudomonadati</taxon>
        <taxon>Pseudomonadota</taxon>
        <taxon>Gammaproteobacteria</taxon>
        <taxon>Pseudomonadales</taxon>
        <taxon>Pseudomonadaceae</taxon>
        <taxon>Pseudomonas</taxon>
    </lineage>
</organism>
<evidence type="ECO:0000259" key="2">
    <source>
        <dbReference type="Pfam" id="PF05707"/>
    </source>
</evidence>
<dbReference type="EMBL" id="CP073346">
    <property type="protein sequence ID" value="UTW09164.1"/>
    <property type="molecule type" value="Genomic_DNA"/>
</dbReference>
<keyword evidence="4" id="KW-1185">Reference proteome</keyword>
<dbReference type="Pfam" id="PF05707">
    <property type="entry name" value="Zot"/>
    <property type="match status" value="1"/>
</dbReference>
<name>A0ABY5HB02_9PSED</name>
<dbReference type="InterPro" id="IPR027417">
    <property type="entry name" value="P-loop_NTPase"/>
</dbReference>